<gene>
    <name evidence="1" type="ORF">S01H4_51681</name>
</gene>
<evidence type="ECO:0000313" key="1">
    <source>
        <dbReference type="EMBL" id="GAH01436.1"/>
    </source>
</evidence>
<dbReference type="EMBL" id="BART01029455">
    <property type="protein sequence ID" value="GAH01436.1"/>
    <property type="molecule type" value="Genomic_DNA"/>
</dbReference>
<reference evidence="1" key="1">
    <citation type="journal article" date="2014" name="Front. Microbiol.">
        <title>High frequency of phylogenetically diverse reductive dehalogenase-homologous genes in deep subseafloor sedimentary metagenomes.</title>
        <authorList>
            <person name="Kawai M."/>
            <person name="Futagami T."/>
            <person name="Toyoda A."/>
            <person name="Takaki Y."/>
            <person name="Nishi S."/>
            <person name="Hori S."/>
            <person name="Arai W."/>
            <person name="Tsubouchi T."/>
            <person name="Morono Y."/>
            <person name="Uchiyama I."/>
            <person name="Ito T."/>
            <person name="Fujiyama A."/>
            <person name="Inagaki F."/>
            <person name="Takami H."/>
        </authorList>
    </citation>
    <scope>NUCLEOTIDE SEQUENCE</scope>
    <source>
        <strain evidence="1">Expedition CK06-06</strain>
    </source>
</reference>
<comment type="caution">
    <text evidence="1">The sequence shown here is derived from an EMBL/GenBank/DDBJ whole genome shotgun (WGS) entry which is preliminary data.</text>
</comment>
<sequence>NNNGKEFYCTQKQWEYWNRKAIAEEKKKADRWYDAMFSTSDDKKQGYGEWVEFTLRGDKNG</sequence>
<accession>X1C028</accession>
<dbReference type="AlphaFoldDB" id="X1C028"/>
<organism evidence="1">
    <name type="scientific">marine sediment metagenome</name>
    <dbReference type="NCBI Taxonomy" id="412755"/>
    <lineage>
        <taxon>unclassified sequences</taxon>
        <taxon>metagenomes</taxon>
        <taxon>ecological metagenomes</taxon>
    </lineage>
</organism>
<feature type="non-terminal residue" evidence="1">
    <location>
        <position position="1"/>
    </location>
</feature>
<proteinExistence type="predicted"/>
<protein>
    <submittedName>
        <fullName evidence="1">Uncharacterized protein</fullName>
    </submittedName>
</protein>
<name>X1C028_9ZZZZ</name>